<comment type="caution">
    <text evidence="2">The sequence shown here is derived from an EMBL/GenBank/DDBJ whole genome shotgun (WGS) entry which is preliminary data.</text>
</comment>
<dbReference type="Pfam" id="PF04784">
    <property type="entry name" value="DUF547"/>
    <property type="match status" value="1"/>
</dbReference>
<evidence type="ECO:0000313" key="3">
    <source>
        <dbReference type="Proteomes" id="UP000641454"/>
    </source>
</evidence>
<dbReference type="PANTHER" id="PTHR46361">
    <property type="entry name" value="ELECTRON CARRIER/ PROTEIN DISULFIDE OXIDOREDUCTASE"/>
    <property type="match status" value="1"/>
</dbReference>
<dbReference type="RefSeq" id="WP_187021689.1">
    <property type="nucleotide sequence ID" value="NZ_JACRUK010000090.1"/>
</dbReference>
<dbReference type="Proteomes" id="UP000641454">
    <property type="component" value="Unassembled WGS sequence"/>
</dbReference>
<sequence length="259" mass="29322">MKTFFLSLLLLPLISCGKTESKTEIPTQAYTSTTATTTATTVTIAASIDHAQWNTLLQKHVSKNGNVDYKGFQKDSKQLQSYLDLLAANVPTKSWSKNAVLAYWINTYNAYTVKLILDNYPVKSIKDISNPWGKKFFTLGAKKYSLEEVEHEILRKMDEPRIHFAINCASFSCPNLLNEAYTEAKVEKQLESVAKSFVNDKTKNTITANKIEISEIFSWFSGDFKTKGTVIDFLNQYSTVKINSKASVKFKTYNWSLND</sequence>
<dbReference type="AlphaFoldDB" id="A0A923N2N4"/>
<dbReference type="PANTHER" id="PTHR46361:SF3">
    <property type="entry name" value="ELECTRON CARRIER_ PROTEIN DISULFIDE OXIDOREDUCTASE"/>
    <property type="match status" value="1"/>
</dbReference>
<evidence type="ECO:0000259" key="1">
    <source>
        <dbReference type="Pfam" id="PF04784"/>
    </source>
</evidence>
<name>A0A923N2N4_9FLAO</name>
<protein>
    <submittedName>
        <fullName evidence="2">DUF547 domain-containing protein</fullName>
    </submittedName>
</protein>
<dbReference type="EMBL" id="JACRUL010000090">
    <property type="protein sequence ID" value="MBC5846231.1"/>
    <property type="molecule type" value="Genomic_DNA"/>
</dbReference>
<proteinExistence type="predicted"/>
<gene>
    <name evidence="2" type="ORF">H8R25_17595</name>
</gene>
<keyword evidence="3" id="KW-1185">Reference proteome</keyword>
<accession>A0A923N2N4</accession>
<reference evidence="2 3" key="1">
    <citation type="submission" date="2020-08" db="EMBL/GenBank/DDBJ databases">
        <title>Description of novel Flavobacterium F-392 isolate.</title>
        <authorList>
            <person name="Saticioglu I.B."/>
            <person name="Duman M."/>
            <person name="Altun S."/>
        </authorList>
    </citation>
    <scope>NUCLEOTIDE SEQUENCE [LARGE SCALE GENOMIC DNA]</scope>
    <source>
        <strain evidence="2 3">F-392</strain>
    </source>
</reference>
<evidence type="ECO:0000313" key="2">
    <source>
        <dbReference type="EMBL" id="MBC5846231.1"/>
    </source>
</evidence>
<organism evidence="2 3">
    <name type="scientific">Flavobacterium muglaense</name>
    <dbReference type="NCBI Taxonomy" id="2764716"/>
    <lineage>
        <taxon>Bacteria</taxon>
        <taxon>Pseudomonadati</taxon>
        <taxon>Bacteroidota</taxon>
        <taxon>Flavobacteriia</taxon>
        <taxon>Flavobacteriales</taxon>
        <taxon>Flavobacteriaceae</taxon>
        <taxon>Flavobacterium</taxon>
    </lineage>
</organism>
<dbReference type="InterPro" id="IPR006869">
    <property type="entry name" value="DUF547"/>
</dbReference>
<feature type="domain" description="DUF547" evidence="1">
    <location>
        <begin position="93"/>
        <end position="198"/>
    </location>
</feature>